<protein>
    <submittedName>
        <fullName evidence="2">Uncharacterized protein</fullName>
    </submittedName>
</protein>
<evidence type="ECO:0000313" key="2">
    <source>
        <dbReference type="EMBL" id="KZP31581.1"/>
    </source>
</evidence>
<feature type="region of interest" description="Disordered" evidence="1">
    <location>
        <begin position="170"/>
        <end position="193"/>
    </location>
</feature>
<evidence type="ECO:0000313" key="3">
    <source>
        <dbReference type="Proteomes" id="UP000076532"/>
    </source>
</evidence>
<organism evidence="2 3">
    <name type="scientific">Athelia psychrophila</name>
    <dbReference type="NCBI Taxonomy" id="1759441"/>
    <lineage>
        <taxon>Eukaryota</taxon>
        <taxon>Fungi</taxon>
        <taxon>Dikarya</taxon>
        <taxon>Basidiomycota</taxon>
        <taxon>Agaricomycotina</taxon>
        <taxon>Agaricomycetes</taxon>
        <taxon>Agaricomycetidae</taxon>
        <taxon>Atheliales</taxon>
        <taxon>Atheliaceae</taxon>
        <taxon>Athelia</taxon>
    </lineage>
</organism>
<dbReference type="EMBL" id="KV417489">
    <property type="protein sequence ID" value="KZP31581.1"/>
    <property type="molecule type" value="Genomic_DNA"/>
</dbReference>
<gene>
    <name evidence="2" type="ORF">FIBSPDRAFT_20393</name>
</gene>
<feature type="region of interest" description="Disordered" evidence="1">
    <location>
        <begin position="1"/>
        <end position="36"/>
    </location>
</feature>
<accession>A0A166UDC6</accession>
<sequence length="215" mass="23820">MTKRRGTHTSRYAFTVSASPRQTRSSPRGFSLSPQARPRCFRSDAHHLSIIDPAYMVAAPTLQRKDRGNALGIILNGLVSVFSRSGAYWLCGMSGFQGSTGLSVMVKTQMGQHCMRDGVTHPPREQNAMAERLTILIDAPVLLPHLQLQQSEYPRFFRYRYQSVTNSAHKRSTYPVSRNGNRSSPLVSPPSNTRTGVFGVPECSGAAKRLLEAVR</sequence>
<name>A0A166UDC6_9AGAM</name>
<feature type="compositionally biased region" description="Polar residues" evidence="1">
    <location>
        <begin position="174"/>
        <end position="193"/>
    </location>
</feature>
<feature type="compositionally biased region" description="Polar residues" evidence="1">
    <location>
        <begin position="9"/>
        <end position="34"/>
    </location>
</feature>
<reference evidence="2 3" key="1">
    <citation type="journal article" date="2016" name="Mol. Biol. Evol.">
        <title>Comparative Genomics of Early-Diverging Mushroom-Forming Fungi Provides Insights into the Origins of Lignocellulose Decay Capabilities.</title>
        <authorList>
            <person name="Nagy L.G."/>
            <person name="Riley R."/>
            <person name="Tritt A."/>
            <person name="Adam C."/>
            <person name="Daum C."/>
            <person name="Floudas D."/>
            <person name="Sun H."/>
            <person name="Yadav J.S."/>
            <person name="Pangilinan J."/>
            <person name="Larsson K.H."/>
            <person name="Matsuura K."/>
            <person name="Barry K."/>
            <person name="Labutti K."/>
            <person name="Kuo R."/>
            <person name="Ohm R.A."/>
            <person name="Bhattacharya S.S."/>
            <person name="Shirouzu T."/>
            <person name="Yoshinaga Y."/>
            <person name="Martin F.M."/>
            <person name="Grigoriev I.V."/>
            <person name="Hibbett D.S."/>
        </authorList>
    </citation>
    <scope>NUCLEOTIDE SEQUENCE [LARGE SCALE GENOMIC DNA]</scope>
    <source>
        <strain evidence="2 3">CBS 109695</strain>
    </source>
</reference>
<dbReference type="AlphaFoldDB" id="A0A166UDC6"/>
<keyword evidence="3" id="KW-1185">Reference proteome</keyword>
<dbReference type="Proteomes" id="UP000076532">
    <property type="component" value="Unassembled WGS sequence"/>
</dbReference>
<proteinExistence type="predicted"/>
<evidence type="ECO:0000256" key="1">
    <source>
        <dbReference type="SAM" id="MobiDB-lite"/>
    </source>
</evidence>